<dbReference type="InterPro" id="IPR014757">
    <property type="entry name" value="Tscrpt_reg_IclR_C"/>
</dbReference>
<keyword evidence="1" id="KW-0805">Transcription regulation</keyword>
<dbReference type="InterPro" id="IPR029016">
    <property type="entry name" value="GAF-like_dom_sf"/>
</dbReference>
<dbReference type="PANTHER" id="PTHR30136">
    <property type="entry name" value="HELIX-TURN-HELIX TRANSCRIPTIONAL REGULATOR, ICLR FAMILY"/>
    <property type="match status" value="1"/>
</dbReference>
<dbReference type="Gene3D" id="1.10.10.10">
    <property type="entry name" value="Winged helix-like DNA-binding domain superfamily/Winged helix DNA-binding domain"/>
    <property type="match status" value="1"/>
</dbReference>
<dbReference type="SUPFAM" id="SSF46785">
    <property type="entry name" value="Winged helix' DNA-binding domain"/>
    <property type="match status" value="1"/>
</dbReference>
<dbReference type="GO" id="GO:0003700">
    <property type="term" value="F:DNA-binding transcription factor activity"/>
    <property type="evidence" value="ECO:0007669"/>
    <property type="project" value="TreeGrafter"/>
</dbReference>
<evidence type="ECO:0000313" key="7">
    <source>
        <dbReference type="Proteomes" id="UP000065151"/>
    </source>
</evidence>
<dbReference type="InterPro" id="IPR050707">
    <property type="entry name" value="HTH_MetabolicPath_Reg"/>
</dbReference>
<reference evidence="6 7" key="1">
    <citation type="submission" date="2015-12" db="EMBL/GenBank/DDBJ databases">
        <authorList>
            <person name="Shamseldin A."/>
            <person name="Moawad H."/>
            <person name="Abd El-Rahim W.M."/>
            <person name="Sadowsky M.J."/>
        </authorList>
    </citation>
    <scope>NUCLEOTIDE SEQUENCE [LARGE SCALE GENOMIC DNA]</scope>
    <source>
        <strain evidence="6 7">Ar51</strain>
    </source>
</reference>
<evidence type="ECO:0000259" key="5">
    <source>
        <dbReference type="PROSITE" id="PS51078"/>
    </source>
</evidence>
<dbReference type="InterPro" id="IPR036390">
    <property type="entry name" value="WH_DNA-bd_sf"/>
</dbReference>
<sequence>MTRAMAILDFIAAAGQAGLSVPEIAKSMDLAKSSTANICAALEGEGMLRRSDGRFTLGRRILSLAGDYLRSADQLSEFYALCRRSRLISREAARLALLDGTDVLYLARYEGTNPIRLTANIGDRFPAHVTATGKAVLSTLPDAVVEDRYRGKTFVPFTSRSLTSISELMSDLEKSRHRGYFMDDEETTIGVVCFAIPVVDIPGEPAQFAISATLLKARADELDHAEIVEELQQIARALANPLSSHSL</sequence>
<dbReference type="SUPFAM" id="SSF55781">
    <property type="entry name" value="GAF domain-like"/>
    <property type="match status" value="1"/>
</dbReference>
<dbReference type="GO" id="GO:0045892">
    <property type="term" value="P:negative regulation of DNA-templated transcription"/>
    <property type="evidence" value="ECO:0007669"/>
    <property type="project" value="TreeGrafter"/>
</dbReference>
<dbReference type="PROSITE" id="PS51078">
    <property type="entry name" value="ICLR_ED"/>
    <property type="match status" value="1"/>
</dbReference>
<dbReference type="SMART" id="SM00346">
    <property type="entry name" value="HTH_ICLR"/>
    <property type="match status" value="1"/>
</dbReference>
<evidence type="ECO:0000256" key="1">
    <source>
        <dbReference type="ARBA" id="ARBA00023015"/>
    </source>
</evidence>
<evidence type="ECO:0000256" key="2">
    <source>
        <dbReference type="ARBA" id="ARBA00023125"/>
    </source>
</evidence>
<protein>
    <submittedName>
        <fullName evidence="6">IclR family transcriptional regulator</fullName>
    </submittedName>
</protein>
<dbReference type="STRING" id="121292.AU252_09630"/>
<organism evidence="6">
    <name type="scientific">Pseudarthrobacter sulfonivorans</name>
    <dbReference type="NCBI Taxonomy" id="121292"/>
    <lineage>
        <taxon>Bacteria</taxon>
        <taxon>Bacillati</taxon>
        <taxon>Actinomycetota</taxon>
        <taxon>Actinomycetes</taxon>
        <taxon>Micrococcales</taxon>
        <taxon>Micrococcaceae</taxon>
        <taxon>Pseudarthrobacter</taxon>
    </lineage>
</organism>
<dbReference type="Pfam" id="PF01614">
    <property type="entry name" value="IclR_C"/>
    <property type="match status" value="1"/>
</dbReference>
<keyword evidence="3" id="KW-0804">Transcription</keyword>
<evidence type="ECO:0000313" key="6">
    <source>
        <dbReference type="EMBL" id="ALV43874.1"/>
    </source>
</evidence>
<proteinExistence type="predicted"/>
<feature type="domain" description="HTH iclR-type" evidence="4">
    <location>
        <begin position="1"/>
        <end position="59"/>
    </location>
</feature>
<accession>A0A0U2XJD2</accession>
<dbReference type="KEGG" id="psul:AU252_09630"/>
<dbReference type="InterPro" id="IPR005471">
    <property type="entry name" value="Tscrpt_reg_IclR_N"/>
</dbReference>
<dbReference type="AlphaFoldDB" id="A0A0U2XJD2"/>
<feature type="domain" description="IclR-ED" evidence="5">
    <location>
        <begin position="60"/>
        <end position="244"/>
    </location>
</feature>
<keyword evidence="2" id="KW-0238">DNA-binding</keyword>
<dbReference type="PANTHER" id="PTHR30136:SF24">
    <property type="entry name" value="HTH-TYPE TRANSCRIPTIONAL REPRESSOR ALLR"/>
    <property type="match status" value="1"/>
</dbReference>
<dbReference type="Gene3D" id="3.30.450.40">
    <property type="match status" value="1"/>
</dbReference>
<dbReference type="PROSITE" id="PS51077">
    <property type="entry name" value="HTH_ICLR"/>
    <property type="match status" value="1"/>
</dbReference>
<evidence type="ECO:0000256" key="3">
    <source>
        <dbReference type="ARBA" id="ARBA00023163"/>
    </source>
</evidence>
<dbReference type="GO" id="GO:0003677">
    <property type="term" value="F:DNA binding"/>
    <property type="evidence" value="ECO:0007669"/>
    <property type="project" value="UniProtKB-KW"/>
</dbReference>
<dbReference type="Proteomes" id="UP000065151">
    <property type="component" value="Chromosome"/>
</dbReference>
<dbReference type="InterPro" id="IPR036388">
    <property type="entry name" value="WH-like_DNA-bd_sf"/>
</dbReference>
<name>A0A0U2XJD2_9MICC</name>
<dbReference type="EMBL" id="CP013747">
    <property type="protein sequence ID" value="ALV43874.1"/>
    <property type="molecule type" value="Genomic_DNA"/>
</dbReference>
<gene>
    <name evidence="6" type="ORF">AU252_09630</name>
</gene>
<dbReference type="Pfam" id="PF09339">
    <property type="entry name" value="HTH_IclR"/>
    <property type="match status" value="1"/>
</dbReference>
<evidence type="ECO:0000259" key="4">
    <source>
        <dbReference type="PROSITE" id="PS51077"/>
    </source>
</evidence>